<evidence type="ECO:0000313" key="2">
    <source>
        <dbReference type="Proteomes" id="UP000193498"/>
    </source>
</evidence>
<dbReference type="EMBL" id="MCFE01000758">
    <property type="protein sequence ID" value="ORX80048.1"/>
    <property type="molecule type" value="Genomic_DNA"/>
</dbReference>
<comment type="caution">
    <text evidence="1">The sequence shown here is derived from an EMBL/GenBank/DDBJ whole genome shotgun (WGS) entry which is preliminary data.</text>
</comment>
<dbReference type="OrthoDB" id="19232at2759"/>
<dbReference type="InParanoid" id="A0A1Y1X339"/>
<name>A0A1Y1X339_9FUNG</name>
<proteinExistence type="predicted"/>
<protein>
    <recommendedName>
        <fullName evidence="3">Protein EFR3</fullName>
    </recommendedName>
</protein>
<dbReference type="InterPro" id="IPR039786">
    <property type="entry name" value="EFR3"/>
</dbReference>
<dbReference type="AlphaFoldDB" id="A0A1Y1X339"/>
<accession>A0A1Y1X339</accession>
<evidence type="ECO:0000313" key="1">
    <source>
        <dbReference type="EMBL" id="ORX80048.1"/>
    </source>
</evidence>
<gene>
    <name evidence="1" type="ORF">K493DRAFT_98915</name>
</gene>
<dbReference type="FunCoup" id="A0A1Y1X339">
    <property type="interactions" value="6"/>
</dbReference>
<dbReference type="SUPFAM" id="SSF48371">
    <property type="entry name" value="ARM repeat"/>
    <property type="match status" value="1"/>
</dbReference>
<dbReference type="InterPro" id="IPR016024">
    <property type="entry name" value="ARM-type_fold"/>
</dbReference>
<keyword evidence="2" id="KW-1185">Reference proteome</keyword>
<reference evidence="1 2" key="1">
    <citation type="submission" date="2016-07" db="EMBL/GenBank/DDBJ databases">
        <title>Pervasive Adenine N6-methylation of Active Genes in Fungi.</title>
        <authorList>
            <consortium name="DOE Joint Genome Institute"/>
            <person name="Mondo S.J."/>
            <person name="Dannebaum R.O."/>
            <person name="Kuo R.C."/>
            <person name="Labutti K."/>
            <person name="Haridas S."/>
            <person name="Kuo A."/>
            <person name="Salamov A."/>
            <person name="Ahrendt S.R."/>
            <person name="Lipzen A."/>
            <person name="Sullivan W."/>
            <person name="Andreopoulos W.B."/>
            <person name="Clum A."/>
            <person name="Lindquist E."/>
            <person name="Daum C."/>
            <person name="Ramamoorthy G.K."/>
            <person name="Gryganskyi A."/>
            <person name="Culley D."/>
            <person name="Magnuson J.K."/>
            <person name="James T.Y."/>
            <person name="O'Malley M.A."/>
            <person name="Stajich J.E."/>
            <person name="Spatafora J.W."/>
            <person name="Visel A."/>
            <person name="Grigoriev I.V."/>
        </authorList>
    </citation>
    <scope>NUCLEOTIDE SEQUENCE [LARGE SCALE GENOMIC DNA]</scope>
    <source>
        <strain evidence="1 2">CBS 931.73</strain>
    </source>
</reference>
<dbReference type="GO" id="GO:0072659">
    <property type="term" value="P:protein localization to plasma membrane"/>
    <property type="evidence" value="ECO:0007669"/>
    <property type="project" value="InterPro"/>
</dbReference>
<dbReference type="PANTHER" id="PTHR47766:SF1">
    <property type="entry name" value="PROTEIN EFR3"/>
    <property type="match status" value="1"/>
</dbReference>
<dbReference type="Proteomes" id="UP000193498">
    <property type="component" value="Unassembled WGS sequence"/>
</dbReference>
<organism evidence="1 2">
    <name type="scientific">Basidiobolus meristosporus CBS 931.73</name>
    <dbReference type="NCBI Taxonomy" id="1314790"/>
    <lineage>
        <taxon>Eukaryota</taxon>
        <taxon>Fungi</taxon>
        <taxon>Fungi incertae sedis</taxon>
        <taxon>Zoopagomycota</taxon>
        <taxon>Entomophthoromycotina</taxon>
        <taxon>Basidiobolomycetes</taxon>
        <taxon>Basidiobolales</taxon>
        <taxon>Basidiobolaceae</taxon>
        <taxon>Basidiobolus</taxon>
    </lineage>
</organism>
<dbReference type="PANTHER" id="PTHR47766">
    <property type="entry name" value="PROTEIN EFR3"/>
    <property type="match status" value="1"/>
</dbReference>
<evidence type="ECO:0008006" key="3">
    <source>
        <dbReference type="Google" id="ProtNLM"/>
    </source>
</evidence>
<dbReference type="STRING" id="1314790.A0A1Y1X339"/>
<sequence>MLARLDAVDARKSLSDSSEKGTNEDQVNFIALKCLQQLLECSAPLNLFLVVDSVFSYIEKYHQYETTQLPISLVSFMMPLVATSYRHIIVNEVLRLLNECQTDKATCKNVALVKVLESCLNSPIPSIGISVLEYLNCFVGCLRATYHNNPTEQPSALEAELKSGLLSAITGLGTHLYYTEQINDILAFLVNKLQPNESSTPSPMPPFELELLRCMNNLVQTEGKSRNEVPFPILTPTLPFLSNDSFVVRSEYTHFLINSLSPNLHATSHKHSRSGSTVIADKALNLRFRLNLHQKLIDYGAREHITSADCTNILLVFKKLLDREAGDELIRALPIWFHIHQSSAEPGIMDQILLDYLLYAGDLLCIGGLSDYSSNLIQARKAEGLWFEGVASPQAWPTKQFASPEQIREILKHESQLKQLFPDLNERLDVVYEPALLEFIHSEPPKNKFVSKIKQPRLAAPIIRTFESKPVGRISPQVEQFKDALKVTSGSSLCEDDSDSSEIFTGSYSTVKRSKGSRTDLSALLKSISAHSLVSSASLVESPHRS</sequence>